<organism evidence="2 3">
    <name type="scientific">Raoultibacter timonensis</name>
    <dbReference type="NCBI Taxonomy" id="1907662"/>
    <lineage>
        <taxon>Bacteria</taxon>
        <taxon>Bacillati</taxon>
        <taxon>Actinomycetota</taxon>
        <taxon>Coriobacteriia</taxon>
        <taxon>Eggerthellales</taxon>
        <taxon>Eggerthellaceae</taxon>
        <taxon>Raoultibacter</taxon>
    </lineage>
</organism>
<evidence type="ECO:0000313" key="2">
    <source>
        <dbReference type="EMBL" id="BDE97021.1"/>
    </source>
</evidence>
<reference evidence="2 3" key="1">
    <citation type="submission" date="2022-01" db="EMBL/GenBank/DDBJ databases">
        <title>Novel bile acid biosynthetic pathways are enriched in the microbiome of centenarians.</title>
        <authorList>
            <person name="Sato Y."/>
            <person name="Atarashi K."/>
            <person name="Plichta R.D."/>
            <person name="Arai Y."/>
            <person name="Sasajima S."/>
            <person name="Kearney M.S."/>
            <person name="Suda W."/>
            <person name="Takeshita K."/>
            <person name="Sasaki T."/>
            <person name="Okamoto S."/>
            <person name="Skelly N.A."/>
            <person name="Okamura Y."/>
            <person name="Vlamakis H."/>
            <person name="Li Y."/>
            <person name="Tanoue T."/>
            <person name="Takei H."/>
            <person name="Nittono H."/>
            <person name="Narushima S."/>
            <person name="Irie J."/>
            <person name="Itoh H."/>
            <person name="Moriya K."/>
            <person name="Sugiura Y."/>
            <person name="Suematsu M."/>
            <person name="Moritoki N."/>
            <person name="Shibata S."/>
            <person name="Littman R.D."/>
            <person name="Fischbach A.M."/>
            <person name="Uwamino Y."/>
            <person name="Inoue T."/>
            <person name="Honda A."/>
            <person name="Hattori M."/>
            <person name="Murai T."/>
            <person name="Xavier J.R."/>
            <person name="Hirose N."/>
            <person name="Honda K."/>
        </authorList>
    </citation>
    <scope>NUCLEOTIDE SEQUENCE [LARGE SCALE GENOMIC DNA]</scope>
    <source>
        <strain evidence="2 3">CE91-St30</strain>
    </source>
</reference>
<evidence type="ECO:0000256" key="1">
    <source>
        <dbReference type="SAM" id="MobiDB-lite"/>
    </source>
</evidence>
<gene>
    <name evidence="2" type="ORF">CE91St30_23540</name>
</gene>
<dbReference type="Pfam" id="PF09566">
    <property type="entry name" value="RE_SacI"/>
    <property type="match status" value="1"/>
</dbReference>
<evidence type="ECO:0000313" key="3">
    <source>
        <dbReference type="Proteomes" id="UP001320544"/>
    </source>
</evidence>
<dbReference type="Proteomes" id="UP001320544">
    <property type="component" value="Chromosome"/>
</dbReference>
<sequence length="366" mass="40620">MEQTVDQTLAMNELMASLRRVKSDPQLLCPIKPTIDFVLSGKNCLTYRYILLTALTAKATNENIDILSLQAGDESDGAYDARSLCSRVVYKFQKDFLDDVLDGSNEDPLVNNPGRHPRLSKENKSAGGDPKKALYALCDNLPKVTNSADARECLDYFLTECLLIAEAKRQRAEAFSTAIVSTNVFSTRNFMDSLLDKTYGGLALLLVAHSIFSVTYPKKEGYKVVAHPVNQSGASSSQMSDLDIYHPDGSPCLAIELKDKPFTAVEVQKAAKTAHECGAPSMLFIAGRASALNDEIYRYFNDAKKEYEQKGMMIGVMTIDSLLDYFFATQYDLDAPFVFSLLEDAMVKVHATPEAMSWVYQRIETL</sequence>
<feature type="compositionally biased region" description="Basic and acidic residues" evidence="1">
    <location>
        <begin position="119"/>
        <end position="128"/>
    </location>
</feature>
<protein>
    <recommendedName>
        <fullName evidence="4">SacI restriction endonuclease</fullName>
    </recommendedName>
</protein>
<dbReference type="RefSeq" id="WP_279611916.1">
    <property type="nucleotide sequence ID" value="NZ_AP025564.1"/>
</dbReference>
<name>A0ABM7WL27_9ACTN</name>
<feature type="region of interest" description="Disordered" evidence="1">
    <location>
        <begin position="107"/>
        <end position="128"/>
    </location>
</feature>
<evidence type="ECO:0008006" key="4">
    <source>
        <dbReference type="Google" id="ProtNLM"/>
    </source>
</evidence>
<proteinExistence type="predicted"/>
<dbReference type="EMBL" id="AP025564">
    <property type="protein sequence ID" value="BDE97021.1"/>
    <property type="molecule type" value="Genomic_DNA"/>
</dbReference>
<keyword evidence="3" id="KW-1185">Reference proteome</keyword>
<dbReference type="InterPro" id="IPR019066">
    <property type="entry name" value="Restrct_endonuc_II_SacI"/>
</dbReference>
<accession>A0ABM7WL27</accession>